<keyword evidence="7 9" id="KW-1133">Transmembrane helix</keyword>
<feature type="domain" description="ABC transporter" evidence="10">
    <location>
        <begin position="352"/>
        <end position="587"/>
    </location>
</feature>
<keyword evidence="2" id="KW-0813">Transport</keyword>
<evidence type="ECO:0000313" key="12">
    <source>
        <dbReference type="EMBL" id="BDS11849.1"/>
    </source>
</evidence>
<reference evidence="12" key="1">
    <citation type="submission" date="2022-09" db="EMBL/GenBank/DDBJ databases">
        <title>Aureispira anguillicida sp. nov., isolated from Leptocephalus of Japanese eel Anguilla japonica.</title>
        <authorList>
            <person name="Yuasa K."/>
            <person name="Mekata T."/>
            <person name="Ikunari K."/>
        </authorList>
    </citation>
    <scope>NUCLEOTIDE SEQUENCE</scope>
    <source>
        <strain evidence="12">EL160426</strain>
    </source>
</reference>
<dbReference type="GO" id="GO:0016887">
    <property type="term" value="F:ATP hydrolysis activity"/>
    <property type="evidence" value="ECO:0007669"/>
    <property type="project" value="InterPro"/>
</dbReference>
<feature type="transmembrane region" description="Helical" evidence="9">
    <location>
        <begin position="151"/>
        <end position="170"/>
    </location>
</feature>
<feature type="transmembrane region" description="Helical" evidence="9">
    <location>
        <begin position="176"/>
        <end position="195"/>
    </location>
</feature>
<sequence length="594" mass="67604">MKELAYLNKYFLKYKGRFLLGILFIAISNYFRVWQPQIIRYALDLVIENVTLYQLYNNFEVQEDLLTRIGSTLFFFMILVISFALLMGFFMFFMRQTLIVMSRLIEYDLRNEIYARYEKLTLSFYKRNNTGDLMARITEDVNHVRTYLGPAIMYSINLTILCTMVVYSMVQVSLTLTLYALIPLPILSFSIYYVTSIINKKSTRIQAQLSVLNSLAQEVYSGIRVVKSYGQEKAIGNYFRAETEDFKAKSLELAKVNAFFHPLMLLLIGISTIITIYVGGILVMNGEISTGNIAEFVIYINMLAWPVTSIGWVASIIQRAAASQKRINEFLKTTPDIVVDESIEKTAIKGNLVFDNVSFTYPDTGIKALTDISFDLKEGQRMAIIGRTGSGKTTLADLLLRMYDNTSGQILLDGKPIAQHNLAHLRERIAYVPQDVFLFSDSIYNNIAFGHNDASKEKIKQYAKHAAVYDDIMNLPEQFDTIVGERGVTLSGGQKQRISIARALMKTPDIVLLDDCLSAVDTKTEAQITNYLNTACANKTTIIITHRLYAALQFDKIIVLDEGKIVEEGTHEELLQQGGYYYEIHEKQRLEEVE</sequence>
<dbReference type="SUPFAM" id="SSF90123">
    <property type="entry name" value="ABC transporter transmembrane region"/>
    <property type="match status" value="1"/>
</dbReference>
<dbReference type="InterPro" id="IPR011527">
    <property type="entry name" value="ABC1_TM_dom"/>
</dbReference>
<accession>A0A915YEW3</accession>
<dbReference type="GO" id="GO:0015421">
    <property type="term" value="F:ABC-type oligopeptide transporter activity"/>
    <property type="evidence" value="ECO:0007669"/>
    <property type="project" value="TreeGrafter"/>
</dbReference>
<evidence type="ECO:0000256" key="2">
    <source>
        <dbReference type="ARBA" id="ARBA00022448"/>
    </source>
</evidence>
<dbReference type="PROSITE" id="PS00211">
    <property type="entry name" value="ABC_TRANSPORTER_1"/>
    <property type="match status" value="1"/>
</dbReference>
<dbReference type="PANTHER" id="PTHR43394:SF1">
    <property type="entry name" value="ATP-BINDING CASSETTE SUB-FAMILY B MEMBER 10, MITOCHONDRIAL"/>
    <property type="match status" value="1"/>
</dbReference>
<proteinExistence type="predicted"/>
<feature type="domain" description="ABC transmembrane type-1" evidence="11">
    <location>
        <begin position="19"/>
        <end position="319"/>
    </location>
</feature>
<dbReference type="PANTHER" id="PTHR43394">
    <property type="entry name" value="ATP-DEPENDENT PERMEASE MDL1, MITOCHONDRIAL"/>
    <property type="match status" value="1"/>
</dbReference>
<dbReference type="GO" id="GO:0005524">
    <property type="term" value="F:ATP binding"/>
    <property type="evidence" value="ECO:0007669"/>
    <property type="project" value="UniProtKB-KW"/>
</dbReference>
<dbReference type="GO" id="GO:0005886">
    <property type="term" value="C:plasma membrane"/>
    <property type="evidence" value="ECO:0007669"/>
    <property type="project" value="UniProtKB-SubCell"/>
</dbReference>
<evidence type="ECO:0000256" key="6">
    <source>
        <dbReference type="ARBA" id="ARBA00022840"/>
    </source>
</evidence>
<dbReference type="CDD" id="cd18541">
    <property type="entry name" value="ABC_6TM_TmrB_like"/>
    <property type="match status" value="1"/>
</dbReference>
<dbReference type="InterPro" id="IPR003439">
    <property type="entry name" value="ABC_transporter-like_ATP-bd"/>
</dbReference>
<evidence type="ECO:0000256" key="9">
    <source>
        <dbReference type="SAM" id="Phobius"/>
    </source>
</evidence>
<evidence type="ECO:0000256" key="7">
    <source>
        <dbReference type="ARBA" id="ARBA00022989"/>
    </source>
</evidence>
<dbReference type="SUPFAM" id="SSF52540">
    <property type="entry name" value="P-loop containing nucleoside triphosphate hydrolases"/>
    <property type="match status" value="1"/>
</dbReference>
<dbReference type="KEGG" id="aup:AsAng_0025630"/>
<keyword evidence="3" id="KW-1003">Cell membrane</keyword>
<comment type="subcellular location">
    <subcellularLocation>
        <location evidence="1">Cell membrane</location>
        <topology evidence="1">Multi-pass membrane protein</topology>
    </subcellularLocation>
</comment>
<evidence type="ECO:0000259" key="10">
    <source>
        <dbReference type="PROSITE" id="PS50893"/>
    </source>
</evidence>
<evidence type="ECO:0000259" key="11">
    <source>
        <dbReference type="PROSITE" id="PS50929"/>
    </source>
</evidence>
<name>A0A915YEW3_9BACT</name>
<dbReference type="Gene3D" id="1.20.1560.10">
    <property type="entry name" value="ABC transporter type 1, transmembrane domain"/>
    <property type="match status" value="1"/>
</dbReference>
<keyword evidence="8 9" id="KW-0472">Membrane</keyword>
<gene>
    <name evidence="12" type="ORF">AsAng_0025630</name>
</gene>
<evidence type="ECO:0000256" key="3">
    <source>
        <dbReference type="ARBA" id="ARBA00022475"/>
    </source>
</evidence>
<dbReference type="Gene3D" id="3.40.50.300">
    <property type="entry name" value="P-loop containing nucleotide triphosphate hydrolases"/>
    <property type="match status" value="1"/>
</dbReference>
<organism evidence="12 13">
    <name type="scientific">Aureispira anguillae</name>
    <dbReference type="NCBI Taxonomy" id="2864201"/>
    <lineage>
        <taxon>Bacteria</taxon>
        <taxon>Pseudomonadati</taxon>
        <taxon>Bacteroidota</taxon>
        <taxon>Saprospiria</taxon>
        <taxon>Saprospirales</taxon>
        <taxon>Saprospiraceae</taxon>
        <taxon>Aureispira</taxon>
    </lineage>
</organism>
<dbReference type="EMBL" id="AP026867">
    <property type="protein sequence ID" value="BDS11849.1"/>
    <property type="molecule type" value="Genomic_DNA"/>
</dbReference>
<dbReference type="PROSITE" id="PS50893">
    <property type="entry name" value="ABC_TRANSPORTER_2"/>
    <property type="match status" value="1"/>
</dbReference>
<dbReference type="InterPro" id="IPR017871">
    <property type="entry name" value="ABC_transporter-like_CS"/>
</dbReference>
<keyword evidence="4 9" id="KW-0812">Transmembrane</keyword>
<feature type="transmembrane region" description="Helical" evidence="9">
    <location>
        <begin position="73"/>
        <end position="94"/>
    </location>
</feature>
<dbReference type="SMART" id="SM00382">
    <property type="entry name" value="AAA"/>
    <property type="match status" value="1"/>
</dbReference>
<dbReference type="InterPro" id="IPR003593">
    <property type="entry name" value="AAA+_ATPase"/>
</dbReference>
<evidence type="ECO:0000256" key="8">
    <source>
        <dbReference type="ARBA" id="ARBA00023136"/>
    </source>
</evidence>
<dbReference type="RefSeq" id="WP_264792987.1">
    <property type="nucleotide sequence ID" value="NZ_AP026867.1"/>
</dbReference>
<evidence type="ECO:0000256" key="5">
    <source>
        <dbReference type="ARBA" id="ARBA00022741"/>
    </source>
</evidence>
<keyword evidence="6 12" id="KW-0067">ATP-binding</keyword>
<dbReference type="Pfam" id="PF00664">
    <property type="entry name" value="ABC_membrane"/>
    <property type="match status" value="1"/>
</dbReference>
<feature type="transmembrane region" description="Helical" evidence="9">
    <location>
        <begin position="12"/>
        <end position="31"/>
    </location>
</feature>
<protein>
    <submittedName>
        <fullName evidence="12">ABC transporter ATP-binding protein/permease</fullName>
    </submittedName>
</protein>
<dbReference type="InterPro" id="IPR036640">
    <property type="entry name" value="ABC1_TM_sf"/>
</dbReference>
<dbReference type="InterPro" id="IPR027417">
    <property type="entry name" value="P-loop_NTPase"/>
</dbReference>
<dbReference type="InterPro" id="IPR039421">
    <property type="entry name" value="Type_1_exporter"/>
</dbReference>
<feature type="transmembrane region" description="Helical" evidence="9">
    <location>
        <begin position="296"/>
        <end position="317"/>
    </location>
</feature>
<dbReference type="FunFam" id="3.40.50.300:FF:000221">
    <property type="entry name" value="Multidrug ABC transporter ATP-binding protein"/>
    <property type="match status" value="1"/>
</dbReference>
<feature type="transmembrane region" description="Helical" evidence="9">
    <location>
        <begin position="263"/>
        <end position="284"/>
    </location>
</feature>
<keyword evidence="5" id="KW-0547">Nucleotide-binding</keyword>
<dbReference type="AlphaFoldDB" id="A0A915YEW3"/>
<dbReference type="PROSITE" id="PS50929">
    <property type="entry name" value="ABC_TM1F"/>
    <property type="match status" value="1"/>
</dbReference>
<dbReference type="Proteomes" id="UP001060919">
    <property type="component" value="Chromosome"/>
</dbReference>
<keyword evidence="13" id="KW-1185">Reference proteome</keyword>
<evidence type="ECO:0000256" key="4">
    <source>
        <dbReference type="ARBA" id="ARBA00022692"/>
    </source>
</evidence>
<dbReference type="Pfam" id="PF00005">
    <property type="entry name" value="ABC_tran"/>
    <property type="match status" value="1"/>
</dbReference>
<evidence type="ECO:0000313" key="13">
    <source>
        <dbReference type="Proteomes" id="UP001060919"/>
    </source>
</evidence>
<evidence type="ECO:0000256" key="1">
    <source>
        <dbReference type="ARBA" id="ARBA00004651"/>
    </source>
</evidence>